<proteinExistence type="inferred from homology"/>
<dbReference type="STRING" id="299467.A0A443S0A8"/>
<dbReference type="PANTHER" id="PTHR43802:SF1">
    <property type="entry name" value="IP11341P-RELATED"/>
    <property type="match status" value="1"/>
</dbReference>
<evidence type="ECO:0000313" key="2">
    <source>
        <dbReference type="EMBL" id="RWS20967.1"/>
    </source>
</evidence>
<evidence type="ECO:0000256" key="1">
    <source>
        <dbReference type="ARBA" id="ARBA00005254"/>
    </source>
</evidence>
<dbReference type="VEuPathDB" id="VectorBase:LDEU011073"/>
<dbReference type="PANTHER" id="PTHR43802">
    <property type="entry name" value="ENOYL-COA HYDRATASE"/>
    <property type="match status" value="1"/>
</dbReference>
<dbReference type="InterPro" id="IPR001753">
    <property type="entry name" value="Enoyl-CoA_hydra/iso"/>
</dbReference>
<comment type="similarity">
    <text evidence="1">Belongs to the enoyl-CoA hydratase/isomerase family.</text>
</comment>
<sequence>MLAFGTIALHLSRNFRLLRNFSIDASQHLIIEKKGKEENVAVITINRPKSLNALNRSLVIDLIETIKNIDNDNKIAAIVVTGNQKAFAGENHINN</sequence>
<evidence type="ECO:0000313" key="3">
    <source>
        <dbReference type="Proteomes" id="UP000288716"/>
    </source>
</evidence>
<dbReference type="Gene3D" id="3.30.300.220">
    <property type="match status" value="1"/>
</dbReference>
<accession>A0A443S0A8</accession>
<dbReference type="EMBL" id="NCKV01014403">
    <property type="protein sequence ID" value="RWS20967.1"/>
    <property type="molecule type" value="Genomic_DNA"/>
</dbReference>
<dbReference type="InterPro" id="IPR029045">
    <property type="entry name" value="ClpP/crotonase-like_dom_sf"/>
</dbReference>
<dbReference type="Pfam" id="PF00378">
    <property type="entry name" value="ECH_1"/>
    <property type="match status" value="1"/>
</dbReference>
<dbReference type="AlphaFoldDB" id="A0A443S0A8"/>
<protein>
    <submittedName>
        <fullName evidence="2">Cyclohex-1-ene-1-carboxyl-CoA hydratase-like protein</fullName>
    </submittedName>
</protein>
<organism evidence="2 3">
    <name type="scientific">Leptotrombidium deliense</name>
    <dbReference type="NCBI Taxonomy" id="299467"/>
    <lineage>
        <taxon>Eukaryota</taxon>
        <taxon>Metazoa</taxon>
        <taxon>Ecdysozoa</taxon>
        <taxon>Arthropoda</taxon>
        <taxon>Chelicerata</taxon>
        <taxon>Arachnida</taxon>
        <taxon>Acari</taxon>
        <taxon>Acariformes</taxon>
        <taxon>Trombidiformes</taxon>
        <taxon>Prostigmata</taxon>
        <taxon>Anystina</taxon>
        <taxon>Parasitengona</taxon>
        <taxon>Trombiculoidea</taxon>
        <taxon>Trombiculidae</taxon>
        <taxon>Leptotrombidium</taxon>
    </lineage>
</organism>
<dbReference type="SUPFAM" id="SSF52096">
    <property type="entry name" value="ClpP/crotonase"/>
    <property type="match status" value="1"/>
</dbReference>
<name>A0A443S0A8_9ACAR</name>
<reference evidence="2 3" key="1">
    <citation type="journal article" date="2018" name="Gigascience">
        <title>Genomes of trombidid mites reveal novel predicted allergens and laterally-transferred genes associated with secondary metabolism.</title>
        <authorList>
            <person name="Dong X."/>
            <person name="Chaisiri K."/>
            <person name="Xia D."/>
            <person name="Armstrong S.D."/>
            <person name="Fang Y."/>
            <person name="Donnelly M.J."/>
            <person name="Kadowaki T."/>
            <person name="McGarry J.W."/>
            <person name="Darby A.C."/>
            <person name="Makepeace B.L."/>
        </authorList>
    </citation>
    <scope>NUCLEOTIDE SEQUENCE [LARGE SCALE GENOMIC DNA]</scope>
    <source>
        <strain evidence="2">UoL-UT</strain>
    </source>
</reference>
<gene>
    <name evidence="2" type="ORF">B4U80_07035</name>
</gene>
<dbReference type="Proteomes" id="UP000288716">
    <property type="component" value="Unassembled WGS sequence"/>
</dbReference>
<dbReference type="OrthoDB" id="2018133at2759"/>
<comment type="caution">
    <text evidence="2">The sequence shown here is derived from an EMBL/GenBank/DDBJ whole genome shotgun (WGS) entry which is preliminary data.</text>
</comment>
<keyword evidence="3" id="KW-1185">Reference proteome</keyword>
<dbReference type="GO" id="GO:0005777">
    <property type="term" value="C:peroxisome"/>
    <property type="evidence" value="ECO:0007669"/>
    <property type="project" value="TreeGrafter"/>
</dbReference>